<organism evidence="2 3">
    <name type="scientific">Sorghum bicolor</name>
    <name type="common">Sorghum</name>
    <name type="synonym">Sorghum vulgare</name>
    <dbReference type="NCBI Taxonomy" id="4558"/>
    <lineage>
        <taxon>Eukaryota</taxon>
        <taxon>Viridiplantae</taxon>
        <taxon>Streptophyta</taxon>
        <taxon>Embryophyta</taxon>
        <taxon>Tracheophyta</taxon>
        <taxon>Spermatophyta</taxon>
        <taxon>Magnoliopsida</taxon>
        <taxon>Liliopsida</taxon>
        <taxon>Poales</taxon>
        <taxon>Poaceae</taxon>
        <taxon>PACMAD clade</taxon>
        <taxon>Panicoideae</taxon>
        <taxon>Andropogonodae</taxon>
        <taxon>Andropogoneae</taxon>
        <taxon>Sorghinae</taxon>
        <taxon>Sorghum</taxon>
    </lineage>
</organism>
<dbReference type="InterPro" id="IPR011012">
    <property type="entry name" value="Longin-like_dom_sf"/>
</dbReference>
<name>A0A1B6PQW2_SORBI</name>
<dbReference type="EMBL" id="CM000764">
    <property type="protein sequence ID" value="KXG28058.1"/>
    <property type="molecule type" value="Genomic_DNA"/>
</dbReference>
<protein>
    <submittedName>
        <fullName evidence="2">Uncharacterized protein</fullName>
    </submittedName>
</protein>
<dbReference type="AlphaFoldDB" id="A0A1B6PQW2"/>
<keyword evidence="3" id="KW-1185">Reference proteome</keyword>
<dbReference type="Gene3D" id="3.30.450.50">
    <property type="entry name" value="Longin domain"/>
    <property type="match status" value="1"/>
</dbReference>
<evidence type="ECO:0000313" key="2">
    <source>
        <dbReference type="EMBL" id="KXG28058.1"/>
    </source>
</evidence>
<dbReference type="Proteomes" id="UP000000768">
    <property type="component" value="Chromosome 5"/>
</dbReference>
<evidence type="ECO:0000256" key="1">
    <source>
        <dbReference type="SAM" id="MobiDB-lite"/>
    </source>
</evidence>
<reference evidence="3" key="2">
    <citation type="journal article" date="2018" name="Plant J.">
        <title>The Sorghum bicolor reference genome: improved assembly, gene annotations, a transcriptome atlas, and signatures of genome organization.</title>
        <authorList>
            <person name="McCormick R.F."/>
            <person name="Truong S.K."/>
            <person name="Sreedasyam A."/>
            <person name="Jenkins J."/>
            <person name="Shu S."/>
            <person name="Sims D."/>
            <person name="Kennedy M."/>
            <person name="Amirebrahimi M."/>
            <person name="Weers B.D."/>
            <person name="McKinley B."/>
            <person name="Mattison A."/>
            <person name="Morishige D.T."/>
            <person name="Grimwood J."/>
            <person name="Schmutz J."/>
            <person name="Mullet J.E."/>
        </authorList>
    </citation>
    <scope>NUCLEOTIDE SEQUENCE [LARGE SCALE GENOMIC DNA]</scope>
    <source>
        <strain evidence="3">cv. BTx623</strain>
    </source>
</reference>
<evidence type="ECO:0000313" key="3">
    <source>
        <dbReference type="Proteomes" id="UP000000768"/>
    </source>
</evidence>
<reference evidence="2 3" key="1">
    <citation type="journal article" date="2009" name="Nature">
        <title>The Sorghum bicolor genome and the diversification of grasses.</title>
        <authorList>
            <person name="Paterson A.H."/>
            <person name="Bowers J.E."/>
            <person name="Bruggmann R."/>
            <person name="Dubchak I."/>
            <person name="Grimwood J."/>
            <person name="Gundlach H."/>
            <person name="Haberer G."/>
            <person name="Hellsten U."/>
            <person name="Mitros T."/>
            <person name="Poliakov A."/>
            <person name="Schmutz J."/>
            <person name="Spannagl M."/>
            <person name="Tang H."/>
            <person name="Wang X."/>
            <person name="Wicker T."/>
            <person name="Bharti A.K."/>
            <person name="Chapman J."/>
            <person name="Feltus F.A."/>
            <person name="Gowik U."/>
            <person name="Grigoriev I.V."/>
            <person name="Lyons E."/>
            <person name="Maher C.A."/>
            <person name="Martis M."/>
            <person name="Narechania A."/>
            <person name="Otillar R.P."/>
            <person name="Penning B.W."/>
            <person name="Salamov A.A."/>
            <person name="Wang Y."/>
            <person name="Zhang L."/>
            <person name="Carpita N.C."/>
            <person name="Freeling M."/>
            <person name="Gingle A.R."/>
            <person name="Hash C.T."/>
            <person name="Keller B."/>
            <person name="Klein P."/>
            <person name="Kresovich S."/>
            <person name="McCann M.C."/>
            <person name="Ming R."/>
            <person name="Peterson D.G."/>
            <person name="Mehboob-ur-Rahman"/>
            <person name="Ware D."/>
            <person name="Westhoff P."/>
            <person name="Mayer K.F."/>
            <person name="Messing J."/>
            <person name="Rokhsar D.S."/>
        </authorList>
    </citation>
    <scope>NUCLEOTIDE SEQUENCE [LARGE SCALE GENOMIC DNA]</scope>
    <source>
        <strain evidence="3">cv. BTx623</strain>
    </source>
</reference>
<feature type="compositionally biased region" description="Polar residues" evidence="1">
    <location>
        <begin position="24"/>
        <end position="33"/>
    </location>
</feature>
<dbReference type="InParanoid" id="A0A1B6PQW2"/>
<feature type="region of interest" description="Disordered" evidence="1">
    <location>
        <begin position="12"/>
        <end position="33"/>
    </location>
</feature>
<gene>
    <name evidence="2" type="ORF">SORBI_3005G080000</name>
</gene>
<sequence length="139" mass="16243">MRRRCRYCVTSKQTPTPLMHPNQRHQPSMSTTPCWSAARHASPVLRRSSTSEIPEQWAFVASHAISLLRVHRLRYQHGRLAYLARPAAVRLVRRIQVPFPQQDGLIMVAFMDDHYPVWTAFSLLNKTWDKQHIIYQVLA</sequence>
<dbReference type="SUPFAM" id="SSF64356">
    <property type="entry name" value="SNARE-like"/>
    <property type="match status" value="1"/>
</dbReference>
<accession>A0A1B6PQW2</accession>
<dbReference type="Gramene" id="KXG28058">
    <property type="protein sequence ID" value="KXG28058"/>
    <property type="gene ID" value="SORBI_3005G080000"/>
</dbReference>
<proteinExistence type="predicted"/>